<reference evidence="8" key="1">
    <citation type="submission" date="2015-02" db="EMBL/GenBank/DDBJ databases">
        <title>A novel member of the family Ruminococcaceae isolated from human feces.</title>
        <authorList>
            <person name="Shkoporov A.N."/>
            <person name="Chaplin A.V."/>
            <person name="Motuzova O.V."/>
            <person name="Kafarskaia L.I."/>
            <person name="Khokhlova E.V."/>
            <person name="Efimov B.A."/>
        </authorList>
    </citation>
    <scope>NUCLEOTIDE SEQUENCE [LARGE SCALE GENOMIC DNA]</scope>
    <source>
        <strain evidence="8">585-1</strain>
    </source>
</reference>
<keyword evidence="13" id="KW-1185">Reference proteome</keyword>
<keyword evidence="4 6" id="KW-1133">Transmembrane helix</keyword>
<evidence type="ECO:0000256" key="4">
    <source>
        <dbReference type="ARBA" id="ARBA00022989"/>
    </source>
</evidence>
<dbReference type="GeneID" id="42856346"/>
<evidence type="ECO:0000256" key="6">
    <source>
        <dbReference type="SAM" id="Phobius"/>
    </source>
</evidence>
<dbReference type="Proteomes" id="UP000053433">
    <property type="component" value="Unassembled WGS sequence"/>
</dbReference>
<organism evidence="8 13">
    <name type="scientific">Ruthenibacterium lactatiformans</name>
    <dbReference type="NCBI Taxonomy" id="1550024"/>
    <lineage>
        <taxon>Bacteria</taxon>
        <taxon>Bacillati</taxon>
        <taxon>Bacillota</taxon>
        <taxon>Clostridia</taxon>
        <taxon>Eubacteriales</taxon>
        <taxon>Oscillospiraceae</taxon>
        <taxon>Ruthenibacterium</taxon>
    </lineage>
</organism>
<evidence type="ECO:0000313" key="17">
    <source>
        <dbReference type="Proteomes" id="UP000472755"/>
    </source>
</evidence>
<dbReference type="EMBL" id="LMUA01000003">
    <property type="protein sequence ID" value="KUE77297.1"/>
    <property type="molecule type" value="Genomic_DNA"/>
</dbReference>
<dbReference type="PANTHER" id="PTHR33885:SF3">
    <property type="entry name" value="PHAGE SHOCK PROTEIN C"/>
    <property type="match status" value="1"/>
</dbReference>
<dbReference type="EMBL" id="WMZR01000001">
    <property type="protein sequence ID" value="MTS50064.1"/>
    <property type="molecule type" value="Genomic_DNA"/>
</dbReference>
<accession>A0A0D8J1E8</accession>
<sequence length="70" mass="7729">MDQKRLYKARGHRMVCGVCGGIAEYFGVDPTIVRLAFVLLCFGWGSGLLAYIVAALIMPEPPYDPNDVRP</sequence>
<dbReference type="Proteomes" id="UP000032483">
    <property type="component" value="Unassembled WGS sequence"/>
</dbReference>
<dbReference type="Proteomes" id="UP000449193">
    <property type="component" value="Unassembled WGS sequence"/>
</dbReference>
<dbReference type="Proteomes" id="UP000472755">
    <property type="component" value="Unassembled WGS sequence"/>
</dbReference>
<comment type="caution">
    <text evidence="8">The sequence shown here is derived from an EMBL/GenBank/DDBJ whole genome shotgun (WGS) entry which is preliminary data.</text>
</comment>
<evidence type="ECO:0000313" key="13">
    <source>
        <dbReference type="Proteomes" id="UP000032483"/>
    </source>
</evidence>
<dbReference type="AlphaFoldDB" id="A0A0D8J1E8"/>
<feature type="domain" description="Phage shock protein PspC N-terminal" evidence="7">
    <location>
        <begin position="4"/>
        <end position="60"/>
    </location>
</feature>
<comment type="subcellular location">
    <subcellularLocation>
        <location evidence="1">Cell membrane</location>
        <topology evidence="1">Single-pass membrane protein</topology>
    </subcellularLocation>
</comment>
<gene>
    <name evidence="9" type="ORF">ASJ35_03180</name>
    <name evidence="10" type="ORF">FYJ76_00535</name>
    <name evidence="12" type="ORF">GMD52_00720</name>
    <name evidence="11" type="ORF">GMD59_11545</name>
    <name evidence="8" type="ORF">TQ39_06935</name>
</gene>
<evidence type="ECO:0000256" key="3">
    <source>
        <dbReference type="ARBA" id="ARBA00022692"/>
    </source>
</evidence>
<name>A0A0D8J1E8_9FIRM</name>
<evidence type="ECO:0000313" key="16">
    <source>
        <dbReference type="Proteomes" id="UP000449193"/>
    </source>
</evidence>
<evidence type="ECO:0000259" key="7">
    <source>
        <dbReference type="Pfam" id="PF04024"/>
    </source>
</evidence>
<accession>A0A0W7TTY3</accession>
<proteinExistence type="predicted"/>
<dbReference type="PATRIC" id="fig|1550024.3.peg.1559"/>
<keyword evidence="5 6" id="KW-0472">Membrane</keyword>
<evidence type="ECO:0000313" key="14">
    <source>
        <dbReference type="Proteomes" id="UP000053433"/>
    </source>
</evidence>
<evidence type="ECO:0000313" key="10">
    <source>
        <dbReference type="EMBL" id="MST90430.1"/>
    </source>
</evidence>
<dbReference type="PANTHER" id="PTHR33885">
    <property type="entry name" value="PHAGE SHOCK PROTEIN C"/>
    <property type="match status" value="1"/>
</dbReference>
<feature type="transmembrane region" description="Helical" evidence="6">
    <location>
        <begin position="35"/>
        <end position="58"/>
    </location>
</feature>
<evidence type="ECO:0000313" key="8">
    <source>
        <dbReference type="EMBL" id="KJF40366.1"/>
    </source>
</evidence>
<keyword evidence="3 6" id="KW-0812">Transmembrane</keyword>
<dbReference type="Proteomes" id="UP000431913">
    <property type="component" value="Unassembled WGS sequence"/>
</dbReference>
<evidence type="ECO:0000313" key="12">
    <source>
        <dbReference type="EMBL" id="MTS50064.1"/>
    </source>
</evidence>
<reference evidence="16 17" key="3">
    <citation type="journal article" date="2019" name="Nat. Med.">
        <title>A library of human gut bacterial isolates paired with longitudinal multiomics data enables mechanistic microbiome research.</title>
        <authorList>
            <person name="Poyet M."/>
            <person name="Groussin M."/>
            <person name="Gibbons S.M."/>
            <person name="Avila-Pacheco J."/>
            <person name="Jiang X."/>
            <person name="Kearney S.M."/>
            <person name="Perrotta A.R."/>
            <person name="Berdy B."/>
            <person name="Zhao S."/>
            <person name="Lieberman T.D."/>
            <person name="Swanson P.K."/>
            <person name="Smith M."/>
            <person name="Roesemann S."/>
            <person name="Alexander J.E."/>
            <person name="Rich S.A."/>
            <person name="Livny J."/>
            <person name="Vlamakis H."/>
            <person name="Clish C."/>
            <person name="Bullock K."/>
            <person name="Deik A."/>
            <person name="Scott J."/>
            <person name="Pierce K.A."/>
            <person name="Xavier R.J."/>
            <person name="Alm E.J."/>
        </authorList>
    </citation>
    <scope>NUCLEOTIDE SEQUENCE [LARGE SCALE GENOMIC DNA]</scope>
    <source>
        <strain evidence="11 17">BIOML-A4</strain>
        <strain evidence="12 16">BIOML-A7</strain>
    </source>
</reference>
<evidence type="ECO:0000313" key="11">
    <source>
        <dbReference type="EMBL" id="MTS27919.1"/>
    </source>
</evidence>
<reference evidence="9 14" key="2">
    <citation type="submission" date="2015-10" db="EMBL/GenBank/DDBJ databases">
        <title>A novel member of the family Ruminococcaceae isolated from human faeces.</title>
        <authorList>
            <person name="Shkoporov A.N."/>
            <person name="Chaplin A.V."/>
            <person name="Motuzova O.V."/>
            <person name="Kafarskaia L.I."/>
            <person name="Efimov B.A."/>
        </authorList>
    </citation>
    <scope>NUCLEOTIDE SEQUENCE [LARGE SCALE GENOMIC DNA]</scope>
    <source>
        <strain evidence="9 14">668</strain>
    </source>
</reference>
<dbReference type="Pfam" id="PF04024">
    <property type="entry name" value="PspC"/>
    <property type="match status" value="1"/>
</dbReference>
<dbReference type="GO" id="GO:0005886">
    <property type="term" value="C:plasma membrane"/>
    <property type="evidence" value="ECO:0007669"/>
    <property type="project" value="UniProtKB-SubCell"/>
</dbReference>
<dbReference type="EMBL" id="WMZU01000017">
    <property type="protein sequence ID" value="MTS27919.1"/>
    <property type="molecule type" value="Genomic_DNA"/>
</dbReference>
<evidence type="ECO:0000256" key="2">
    <source>
        <dbReference type="ARBA" id="ARBA00022475"/>
    </source>
</evidence>
<evidence type="ECO:0000313" key="15">
    <source>
        <dbReference type="Proteomes" id="UP000431913"/>
    </source>
</evidence>
<dbReference type="RefSeq" id="WP_009324835.1">
    <property type="nucleotide sequence ID" value="NZ_CAOJUJ010000008.1"/>
</dbReference>
<dbReference type="EMBL" id="VUNJ01000001">
    <property type="protein sequence ID" value="MST90430.1"/>
    <property type="molecule type" value="Genomic_DNA"/>
</dbReference>
<evidence type="ECO:0000256" key="5">
    <source>
        <dbReference type="ARBA" id="ARBA00023136"/>
    </source>
</evidence>
<evidence type="ECO:0000256" key="1">
    <source>
        <dbReference type="ARBA" id="ARBA00004162"/>
    </source>
</evidence>
<keyword evidence="2" id="KW-1003">Cell membrane</keyword>
<evidence type="ECO:0000313" key="9">
    <source>
        <dbReference type="EMBL" id="KUE77297.1"/>
    </source>
</evidence>
<protein>
    <submittedName>
        <fullName evidence="8">Phage-shock protein</fullName>
    </submittedName>
    <submittedName>
        <fullName evidence="10">PspC domain-containing protein</fullName>
    </submittedName>
</protein>
<dbReference type="InterPro" id="IPR052027">
    <property type="entry name" value="PspC"/>
</dbReference>
<dbReference type="EMBL" id="JXXK01000007">
    <property type="protein sequence ID" value="KJF40366.1"/>
    <property type="molecule type" value="Genomic_DNA"/>
</dbReference>
<reference evidence="10 15" key="4">
    <citation type="submission" date="2019-08" db="EMBL/GenBank/DDBJ databases">
        <title>In-depth cultivation of the pig gut microbiome towards novel bacterial diversity and tailored functional studies.</title>
        <authorList>
            <person name="Wylensek D."/>
            <person name="Hitch T.C.A."/>
            <person name="Clavel T."/>
        </authorList>
    </citation>
    <scope>NUCLEOTIDE SEQUENCE [LARGE SCALE GENOMIC DNA]</scope>
    <source>
        <strain evidence="10 15">WCA3-601-WT-6J</strain>
    </source>
</reference>
<dbReference type="InterPro" id="IPR007168">
    <property type="entry name" value="Phageshock_PspC_N"/>
</dbReference>